<sequence length="260" mass="27880">MHRLLEDFAQENGLRDVNPSLKILLGLGSILLCVSSPGPATPLLIAASLSAVTIGLARIPLRCYARLLMVPASFAVMSIAVILFLTGGGAVLVEIPLPGFALTVTTGGANLSLLLAARVLGGMCSLFFISLTTPMTDIFTVMQRLRFPTVFIDLAMLTYRFIFVLIDEAGQIYRSQRMRLGYGTFAESIRSFGMLAGALFLRTWESGEDLMRAMDARCYDGRFGLPDEAPPVSPASALGVVLYLACVAGVSWTTATITLC</sequence>
<keyword evidence="4 6" id="KW-1133">Transmembrane helix</keyword>
<dbReference type="OrthoDB" id="147966at2157"/>
<feature type="transmembrane region" description="Helical" evidence="6">
    <location>
        <begin position="68"/>
        <end position="93"/>
    </location>
</feature>
<accession>A0A498H2L7</accession>
<comment type="caution">
    <text evidence="7">The sequence shown here is derived from an EMBL/GenBank/DDBJ whole genome shotgun (WGS) entry which is preliminary data.</text>
</comment>
<name>A0A498H2L7_9EURY</name>
<evidence type="ECO:0000313" key="7">
    <source>
        <dbReference type="EMBL" id="RXE57182.1"/>
    </source>
</evidence>
<reference evidence="7 8" key="1">
    <citation type="journal article" date="2015" name="Int. J. Syst. Evol. Microbiol.">
        <title>Methanoculleus taiwanensis sp. nov., a methanogen isolated from deep marine sediment at the deformation front area near Taiwan.</title>
        <authorList>
            <person name="Weng C.Y."/>
            <person name="Chen S.C."/>
            <person name="Lai M.C."/>
            <person name="Wu S.Y."/>
            <person name="Lin S."/>
            <person name="Yang T.F."/>
            <person name="Chen P.C."/>
        </authorList>
    </citation>
    <scope>NUCLEOTIDE SEQUENCE [LARGE SCALE GENOMIC DNA]</scope>
    <source>
        <strain evidence="7 8">CYW4</strain>
    </source>
</reference>
<organism evidence="7 8">
    <name type="scientific">Methanoculleus taiwanensis</name>
    <dbReference type="NCBI Taxonomy" id="1550565"/>
    <lineage>
        <taxon>Archaea</taxon>
        <taxon>Methanobacteriati</taxon>
        <taxon>Methanobacteriota</taxon>
        <taxon>Stenosarchaea group</taxon>
        <taxon>Methanomicrobia</taxon>
        <taxon>Methanomicrobiales</taxon>
        <taxon>Methanomicrobiaceae</taxon>
        <taxon>Methanoculleus</taxon>
    </lineage>
</organism>
<feature type="transmembrane region" description="Helical" evidence="6">
    <location>
        <begin position="43"/>
        <end position="61"/>
    </location>
</feature>
<evidence type="ECO:0000313" key="8">
    <source>
        <dbReference type="Proteomes" id="UP000290932"/>
    </source>
</evidence>
<dbReference type="GO" id="GO:0043190">
    <property type="term" value="C:ATP-binding cassette (ABC) transporter complex"/>
    <property type="evidence" value="ECO:0007669"/>
    <property type="project" value="InterPro"/>
</dbReference>
<feature type="transmembrane region" description="Helical" evidence="6">
    <location>
        <begin position="113"/>
        <end position="133"/>
    </location>
</feature>
<dbReference type="Pfam" id="PF02361">
    <property type="entry name" value="CbiQ"/>
    <property type="match status" value="1"/>
</dbReference>
<proteinExistence type="predicted"/>
<dbReference type="NCBIfam" id="TIGR02454">
    <property type="entry name" value="ECF_T_CbiQ"/>
    <property type="match status" value="1"/>
</dbReference>
<evidence type="ECO:0000256" key="4">
    <source>
        <dbReference type="ARBA" id="ARBA00022989"/>
    </source>
</evidence>
<evidence type="ECO:0000256" key="3">
    <source>
        <dbReference type="ARBA" id="ARBA00022692"/>
    </source>
</evidence>
<dbReference type="CDD" id="cd16914">
    <property type="entry name" value="EcfT"/>
    <property type="match status" value="1"/>
</dbReference>
<dbReference type="RefSeq" id="WP_128692960.1">
    <property type="nucleotide sequence ID" value="NZ_LHQS01000001.1"/>
</dbReference>
<protein>
    <submittedName>
        <fullName evidence="7">Cobalt ABC transporter permease</fullName>
    </submittedName>
</protein>
<evidence type="ECO:0000256" key="2">
    <source>
        <dbReference type="ARBA" id="ARBA00022475"/>
    </source>
</evidence>
<gene>
    <name evidence="7" type="ORF">ABH15_03450</name>
</gene>
<dbReference type="EMBL" id="LHQS01000001">
    <property type="protein sequence ID" value="RXE57182.1"/>
    <property type="molecule type" value="Genomic_DNA"/>
</dbReference>
<keyword evidence="8" id="KW-1185">Reference proteome</keyword>
<dbReference type="PANTHER" id="PTHR43723">
    <property type="entry name" value="COBALT TRANSPORT PROTEIN CBIQ"/>
    <property type="match status" value="1"/>
</dbReference>
<dbReference type="AlphaFoldDB" id="A0A498H2L7"/>
<dbReference type="GO" id="GO:0006824">
    <property type="term" value="P:cobalt ion transport"/>
    <property type="evidence" value="ECO:0007669"/>
    <property type="project" value="InterPro"/>
</dbReference>
<dbReference type="InterPro" id="IPR052770">
    <property type="entry name" value="Cobalt_transport_CbiQ"/>
</dbReference>
<dbReference type="Proteomes" id="UP000290932">
    <property type="component" value="Unassembled WGS sequence"/>
</dbReference>
<comment type="subcellular location">
    <subcellularLocation>
        <location evidence="1">Cell membrane</location>
        <topology evidence="1">Multi-pass membrane protein</topology>
    </subcellularLocation>
</comment>
<dbReference type="PANTHER" id="PTHR43723:SF1">
    <property type="entry name" value="COBALT TRANSPORT PROTEIN CBIQ"/>
    <property type="match status" value="1"/>
</dbReference>
<evidence type="ECO:0000256" key="1">
    <source>
        <dbReference type="ARBA" id="ARBA00004651"/>
    </source>
</evidence>
<feature type="transmembrane region" description="Helical" evidence="6">
    <location>
        <begin position="145"/>
        <end position="165"/>
    </location>
</feature>
<dbReference type="InterPro" id="IPR012809">
    <property type="entry name" value="ECF_CbiQ"/>
</dbReference>
<keyword evidence="2" id="KW-1003">Cell membrane</keyword>
<evidence type="ECO:0000256" key="6">
    <source>
        <dbReference type="SAM" id="Phobius"/>
    </source>
</evidence>
<keyword evidence="5 6" id="KW-0472">Membrane</keyword>
<evidence type="ECO:0000256" key="5">
    <source>
        <dbReference type="ARBA" id="ARBA00023136"/>
    </source>
</evidence>
<dbReference type="InterPro" id="IPR003339">
    <property type="entry name" value="ABC/ECF_trnsptr_transmembrane"/>
</dbReference>
<keyword evidence="3 6" id="KW-0812">Transmembrane</keyword>